<dbReference type="InterPro" id="IPR051313">
    <property type="entry name" value="Bact_iron-sidero_bind"/>
</dbReference>
<feature type="transmembrane region" description="Helical" evidence="4">
    <location>
        <begin position="62"/>
        <end position="82"/>
    </location>
</feature>
<keyword evidence="4" id="KW-1133">Transmembrane helix</keyword>
<dbReference type="PANTHER" id="PTHR30532">
    <property type="entry name" value="IRON III DICITRATE-BINDING PERIPLASMIC PROTEIN"/>
    <property type="match status" value="1"/>
</dbReference>
<feature type="domain" description="Fe/B12 periplasmic-binding" evidence="5">
    <location>
        <begin position="101"/>
        <end position="255"/>
    </location>
</feature>
<dbReference type="Pfam" id="PF01497">
    <property type="entry name" value="Peripla_BP_2"/>
    <property type="match status" value="1"/>
</dbReference>
<sequence>IRRILFSGSTFLDFINEKHSYSYDISLISHPSYYCRIIGVQRYSENNSQEKNMVIRKYRLKLLSMLAFVSIFAAFPLTSVHAGKVITHEMGETTVPDSPQRIVVLEFSFVDALASLGVTPVGIADDKKGEKALIPEVASKLGEWTPVGTRKQPSLEVVSSLNPDLIIADLKRHEAIVGDLNGIAPTIVLRGLQGTYEDNVASMSVIGEALGLGDKMEKRIAEHRSAIEALAAKVPASESRTVLPGVVWADGFNAH</sequence>
<accession>A0A382ZUR9</accession>
<keyword evidence="4" id="KW-0472">Membrane</keyword>
<evidence type="ECO:0000256" key="1">
    <source>
        <dbReference type="ARBA" id="ARBA00004196"/>
    </source>
</evidence>
<reference evidence="6" key="1">
    <citation type="submission" date="2018-05" db="EMBL/GenBank/DDBJ databases">
        <authorList>
            <person name="Lanie J.A."/>
            <person name="Ng W.-L."/>
            <person name="Kazmierczak K.M."/>
            <person name="Andrzejewski T.M."/>
            <person name="Davidsen T.M."/>
            <person name="Wayne K.J."/>
            <person name="Tettelin H."/>
            <person name="Glass J.I."/>
            <person name="Rusch D."/>
            <person name="Podicherti R."/>
            <person name="Tsui H.-C.T."/>
            <person name="Winkler M.E."/>
        </authorList>
    </citation>
    <scope>NUCLEOTIDE SEQUENCE</scope>
</reference>
<gene>
    <name evidence="6" type="ORF">METZ01_LOCUS452035</name>
</gene>
<dbReference type="SUPFAM" id="SSF53807">
    <property type="entry name" value="Helical backbone' metal receptor"/>
    <property type="match status" value="1"/>
</dbReference>
<evidence type="ECO:0000256" key="2">
    <source>
        <dbReference type="ARBA" id="ARBA00022448"/>
    </source>
</evidence>
<keyword evidence="4" id="KW-0812">Transmembrane</keyword>
<proteinExistence type="predicted"/>
<evidence type="ECO:0000313" key="6">
    <source>
        <dbReference type="EMBL" id="SVD99181.1"/>
    </source>
</evidence>
<evidence type="ECO:0000259" key="5">
    <source>
        <dbReference type="PROSITE" id="PS50983"/>
    </source>
</evidence>
<dbReference type="EMBL" id="UINC01186791">
    <property type="protein sequence ID" value="SVD99181.1"/>
    <property type="molecule type" value="Genomic_DNA"/>
</dbReference>
<keyword evidence="3" id="KW-0732">Signal</keyword>
<comment type="subcellular location">
    <subcellularLocation>
        <location evidence="1">Cell envelope</location>
    </subcellularLocation>
</comment>
<dbReference type="AlphaFoldDB" id="A0A382ZUR9"/>
<keyword evidence="2" id="KW-0813">Transport</keyword>
<evidence type="ECO:0000256" key="4">
    <source>
        <dbReference type="SAM" id="Phobius"/>
    </source>
</evidence>
<name>A0A382ZUR9_9ZZZZ</name>
<feature type="transmembrane region" description="Helical" evidence="4">
    <location>
        <begin position="102"/>
        <end position="124"/>
    </location>
</feature>
<dbReference type="PANTHER" id="PTHR30532:SF29">
    <property type="entry name" value="FE(3+) DICITRATE-BINDING PERIPLASMIC PROTEIN"/>
    <property type="match status" value="1"/>
</dbReference>
<dbReference type="GO" id="GO:0030288">
    <property type="term" value="C:outer membrane-bounded periplasmic space"/>
    <property type="evidence" value="ECO:0007669"/>
    <property type="project" value="TreeGrafter"/>
</dbReference>
<evidence type="ECO:0000256" key="3">
    <source>
        <dbReference type="ARBA" id="ARBA00022729"/>
    </source>
</evidence>
<dbReference type="PROSITE" id="PS50983">
    <property type="entry name" value="FE_B12_PBP"/>
    <property type="match status" value="1"/>
</dbReference>
<feature type="non-terminal residue" evidence="6">
    <location>
        <position position="255"/>
    </location>
</feature>
<protein>
    <recommendedName>
        <fullName evidence="5">Fe/B12 periplasmic-binding domain-containing protein</fullName>
    </recommendedName>
</protein>
<organism evidence="6">
    <name type="scientific">marine metagenome</name>
    <dbReference type="NCBI Taxonomy" id="408172"/>
    <lineage>
        <taxon>unclassified sequences</taxon>
        <taxon>metagenomes</taxon>
        <taxon>ecological metagenomes</taxon>
    </lineage>
</organism>
<dbReference type="Gene3D" id="3.40.50.1980">
    <property type="entry name" value="Nitrogenase molybdenum iron protein domain"/>
    <property type="match status" value="2"/>
</dbReference>
<dbReference type="InterPro" id="IPR002491">
    <property type="entry name" value="ABC_transptr_periplasmic_BD"/>
</dbReference>
<feature type="non-terminal residue" evidence="6">
    <location>
        <position position="1"/>
    </location>
</feature>